<evidence type="ECO:0000256" key="1">
    <source>
        <dbReference type="ARBA" id="ARBA00023604"/>
    </source>
</evidence>
<gene>
    <name evidence="2" type="ORF">M7I_3858</name>
</gene>
<reference evidence="2 3" key="1">
    <citation type="journal article" date="2012" name="Eukaryot. Cell">
        <title>Genome sequence of the fungus Glarea lozoyensis: the first genome sequence of a species from the Helotiaceae family.</title>
        <authorList>
            <person name="Youssar L."/>
            <person name="Gruening B.A."/>
            <person name="Erxleben A."/>
            <person name="Guenther S."/>
            <person name="Huettel W."/>
        </authorList>
    </citation>
    <scope>NUCLEOTIDE SEQUENCE [LARGE SCALE GENOMIC DNA]</scope>
    <source>
        <strain evidence="3">ATCC 74030 / MF5533</strain>
    </source>
</reference>
<dbReference type="InParanoid" id="H0EML9"/>
<dbReference type="HOGENOM" id="CLU_868926_0_0_1"/>
<evidence type="ECO:0000313" key="3">
    <source>
        <dbReference type="Proteomes" id="UP000005446"/>
    </source>
</evidence>
<dbReference type="OrthoDB" id="412788at2759"/>
<dbReference type="InterPro" id="IPR044053">
    <property type="entry name" value="AsaB-like"/>
</dbReference>
<comment type="similarity">
    <text evidence="1">Belongs to the asaB hydroxylase/desaturase family.</text>
</comment>
<dbReference type="PANTHER" id="PTHR34598:SF1">
    <property type="entry name" value="PUTATIVE (AFU_ORTHOLOGUE AFUA_3G13140)-RELATED"/>
    <property type="match status" value="1"/>
</dbReference>
<dbReference type="PANTHER" id="PTHR34598">
    <property type="entry name" value="BLL6449 PROTEIN"/>
    <property type="match status" value="1"/>
</dbReference>
<comment type="caution">
    <text evidence="2">The sequence shown here is derived from an EMBL/GenBank/DDBJ whole genome shotgun (WGS) entry which is preliminary data.</text>
</comment>
<dbReference type="Proteomes" id="UP000005446">
    <property type="component" value="Unassembled WGS sequence"/>
</dbReference>
<dbReference type="EMBL" id="AGUE01000092">
    <property type="protein sequence ID" value="EHL00227.1"/>
    <property type="molecule type" value="Genomic_DNA"/>
</dbReference>
<name>H0EML9_GLAL7</name>
<evidence type="ECO:0000313" key="2">
    <source>
        <dbReference type="EMBL" id="EHL00227.1"/>
    </source>
</evidence>
<keyword evidence="3" id="KW-1185">Reference proteome</keyword>
<sequence length="320" mass="35476">MTTAAPIQATLAHNLSQSARTEANAKETTSSSYIPRGDTTVTLNYFRPPEDGSIPFNYVEDPPAGEPQRNFGDFDIRVPIKDIRGHEDEYTLDRDAFKVVSHLAASAEKEFANDDSIKKNYYPEVEQLILDHVPGSNRVVIFDHTIRRSTPNAPRGPVSRVHIDQTLKSATQRVHQHVPSDAETLLKGRYRIINIWRPLNGPVQSNPLGFASSSSLKDEDLIPVEHRYPERTGETAGIRNAIEIKIAAVAFFIVVRARATDHVEFGRCVVRVEGRGLVGGFAFADGFLDCENGWEFWDLAGESLEVSGEVHVVEGVDSEA</sequence>
<organism evidence="2 3">
    <name type="scientific">Glarea lozoyensis (strain ATCC 74030 / MF5533)</name>
    <dbReference type="NCBI Taxonomy" id="1104152"/>
    <lineage>
        <taxon>Eukaryota</taxon>
        <taxon>Fungi</taxon>
        <taxon>Dikarya</taxon>
        <taxon>Ascomycota</taxon>
        <taxon>Pezizomycotina</taxon>
        <taxon>Leotiomycetes</taxon>
        <taxon>Helotiales</taxon>
        <taxon>Helotiaceae</taxon>
        <taxon>Glarea</taxon>
    </lineage>
</organism>
<dbReference type="NCBIfam" id="NF041278">
    <property type="entry name" value="CmcJ_NvfI_EfuI"/>
    <property type="match status" value="1"/>
</dbReference>
<accession>H0EML9</accession>
<proteinExistence type="inferred from homology"/>
<protein>
    <submittedName>
        <fullName evidence="2">Uncharacterized protein</fullName>
    </submittedName>
</protein>
<dbReference type="GO" id="GO:0016491">
    <property type="term" value="F:oxidoreductase activity"/>
    <property type="evidence" value="ECO:0007669"/>
    <property type="project" value="InterPro"/>
</dbReference>
<dbReference type="AlphaFoldDB" id="H0EML9"/>